<sequence length="297" mass="33249">MLGLNEQSWLVEMIRSVSPRPLGELPHSERESSNGYSAYFGLGHSIELLDRPGVFKISPAGLALGAHLLKTVEDRDLEGRFLDIGTGCGALAILLRSIGAADVTASDISATSVALAAENEQLNFPDARIRFVVSDLFSGLKPGSDRYDMIIFNPPGWRTPSPELREELARIRGDIDPSAMFYGDQILMRFLDELPGYLRPDGRAIVGLNSLVGIKSMLHQYKAQHDGAPPLRFRLCERHTFPLLFYSDHWKRISQELRAEFARWRKHHGSAYTVDSQGNLYWSYELVDCQLAGNIYV</sequence>
<evidence type="ECO:0000313" key="4">
    <source>
        <dbReference type="EMBL" id="TKC98178.1"/>
    </source>
</evidence>
<keyword evidence="4" id="KW-0808">Transferase</keyword>
<dbReference type="InterPro" id="IPR029063">
    <property type="entry name" value="SAM-dependent_MTases_sf"/>
</dbReference>
<dbReference type="GO" id="GO:0008168">
    <property type="term" value="F:methyltransferase activity"/>
    <property type="evidence" value="ECO:0007669"/>
    <property type="project" value="UniProtKB-KW"/>
</dbReference>
<protein>
    <submittedName>
        <fullName evidence="4">Class I SAM-dependent methyltransferase</fullName>
    </submittedName>
</protein>
<name>A0A4U1IUR7_9BACT</name>
<keyword evidence="5" id="KW-1185">Reference proteome</keyword>
<feature type="domain" description="Methyltransferase small" evidence="3">
    <location>
        <begin position="47"/>
        <end position="155"/>
    </location>
</feature>
<dbReference type="CDD" id="cd02440">
    <property type="entry name" value="AdoMet_MTases"/>
    <property type="match status" value="1"/>
</dbReference>
<evidence type="ECO:0000313" key="5">
    <source>
        <dbReference type="Proteomes" id="UP000309215"/>
    </source>
</evidence>
<reference evidence="4 5" key="1">
    <citation type="submission" date="2019-04" db="EMBL/GenBank/DDBJ databases">
        <authorList>
            <person name="Li Y."/>
            <person name="Wang J."/>
        </authorList>
    </citation>
    <scope>NUCLEOTIDE SEQUENCE [LARGE SCALE GENOMIC DNA]</scope>
    <source>
        <strain evidence="4 5">DSM 14668</strain>
    </source>
</reference>
<dbReference type="PANTHER" id="PTHR18895:SF74">
    <property type="entry name" value="MTRF1L RELEASE FACTOR GLUTAMINE METHYLTRANSFERASE"/>
    <property type="match status" value="1"/>
</dbReference>
<dbReference type="SUPFAM" id="SSF53335">
    <property type="entry name" value="S-adenosyl-L-methionine-dependent methyltransferases"/>
    <property type="match status" value="1"/>
</dbReference>
<accession>A0A4U1IUR7</accession>
<dbReference type="InterPro" id="IPR050320">
    <property type="entry name" value="N5-glutamine_MTase"/>
</dbReference>
<keyword evidence="1 4" id="KW-0489">Methyltransferase</keyword>
<proteinExistence type="predicted"/>
<organism evidence="4 5">
    <name type="scientific">Polyangium fumosum</name>
    <dbReference type="NCBI Taxonomy" id="889272"/>
    <lineage>
        <taxon>Bacteria</taxon>
        <taxon>Pseudomonadati</taxon>
        <taxon>Myxococcota</taxon>
        <taxon>Polyangia</taxon>
        <taxon>Polyangiales</taxon>
        <taxon>Polyangiaceae</taxon>
        <taxon>Polyangium</taxon>
    </lineage>
</organism>
<dbReference type="GO" id="GO:0032259">
    <property type="term" value="P:methylation"/>
    <property type="evidence" value="ECO:0007669"/>
    <property type="project" value="UniProtKB-KW"/>
</dbReference>
<gene>
    <name evidence="4" type="ORF">E8A74_42375</name>
</gene>
<dbReference type="EMBL" id="SSMQ01000073">
    <property type="protein sequence ID" value="TKC98178.1"/>
    <property type="molecule type" value="Genomic_DNA"/>
</dbReference>
<evidence type="ECO:0000256" key="2">
    <source>
        <dbReference type="ARBA" id="ARBA00022691"/>
    </source>
</evidence>
<evidence type="ECO:0000256" key="1">
    <source>
        <dbReference type="ARBA" id="ARBA00022603"/>
    </source>
</evidence>
<evidence type="ECO:0000259" key="3">
    <source>
        <dbReference type="Pfam" id="PF05175"/>
    </source>
</evidence>
<dbReference type="Pfam" id="PF05175">
    <property type="entry name" value="MTS"/>
    <property type="match status" value="1"/>
</dbReference>
<comment type="caution">
    <text evidence="4">The sequence shown here is derived from an EMBL/GenBank/DDBJ whole genome shotgun (WGS) entry which is preliminary data.</text>
</comment>
<keyword evidence="2" id="KW-0949">S-adenosyl-L-methionine</keyword>
<dbReference type="Proteomes" id="UP000309215">
    <property type="component" value="Unassembled WGS sequence"/>
</dbReference>
<dbReference type="InterPro" id="IPR007848">
    <property type="entry name" value="Small_mtfrase_dom"/>
</dbReference>
<dbReference type="PANTHER" id="PTHR18895">
    <property type="entry name" value="HEMK METHYLTRANSFERASE"/>
    <property type="match status" value="1"/>
</dbReference>
<dbReference type="OrthoDB" id="5489421at2"/>
<dbReference type="Gene3D" id="3.40.50.150">
    <property type="entry name" value="Vaccinia Virus protein VP39"/>
    <property type="match status" value="1"/>
</dbReference>
<dbReference type="AlphaFoldDB" id="A0A4U1IUR7"/>